<organism evidence="1 2">
    <name type="scientific">Racocetra fulgida</name>
    <dbReference type="NCBI Taxonomy" id="60492"/>
    <lineage>
        <taxon>Eukaryota</taxon>
        <taxon>Fungi</taxon>
        <taxon>Fungi incertae sedis</taxon>
        <taxon>Mucoromycota</taxon>
        <taxon>Glomeromycotina</taxon>
        <taxon>Glomeromycetes</taxon>
        <taxon>Diversisporales</taxon>
        <taxon>Gigasporaceae</taxon>
        <taxon>Racocetra</taxon>
    </lineage>
</organism>
<accession>A0A9N8Z9Z9</accession>
<evidence type="ECO:0000313" key="2">
    <source>
        <dbReference type="Proteomes" id="UP000789396"/>
    </source>
</evidence>
<gene>
    <name evidence="1" type="ORF">RFULGI_LOCUS1676</name>
</gene>
<protein>
    <submittedName>
        <fullName evidence="1">11643_t:CDS:1</fullName>
    </submittedName>
</protein>
<keyword evidence="2" id="KW-1185">Reference proteome</keyword>
<name>A0A9N8Z9Z9_9GLOM</name>
<comment type="caution">
    <text evidence="1">The sequence shown here is derived from an EMBL/GenBank/DDBJ whole genome shotgun (WGS) entry which is preliminary data.</text>
</comment>
<dbReference type="Proteomes" id="UP000789396">
    <property type="component" value="Unassembled WGS sequence"/>
</dbReference>
<dbReference type="EMBL" id="CAJVPZ010001093">
    <property type="protein sequence ID" value="CAG8484147.1"/>
    <property type="molecule type" value="Genomic_DNA"/>
</dbReference>
<evidence type="ECO:0000313" key="1">
    <source>
        <dbReference type="EMBL" id="CAG8484147.1"/>
    </source>
</evidence>
<reference evidence="1" key="1">
    <citation type="submission" date="2021-06" db="EMBL/GenBank/DDBJ databases">
        <authorList>
            <person name="Kallberg Y."/>
            <person name="Tangrot J."/>
            <person name="Rosling A."/>
        </authorList>
    </citation>
    <scope>NUCLEOTIDE SEQUENCE</scope>
    <source>
        <strain evidence="1">IN212</strain>
    </source>
</reference>
<dbReference type="AlphaFoldDB" id="A0A9N8Z9Z9"/>
<proteinExistence type="predicted"/>
<sequence length="49" mass="5822">MYKSFCINIIRIELAKTREEHVEVDFNAFNTYLNKAPNKDSLKNPIYTQ</sequence>